<proteinExistence type="predicted"/>
<protein>
    <submittedName>
        <fullName evidence="1">Uncharacterized protein</fullName>
    </submittedName>
</protein>
<evidence type="ECO:0000313" key="2">
    <source>
        <dbReference type="Proteomes" id="UP000076871"/>
    </source>
</evidence>
<organism evidence="1 2">
    <name type="scientific">Laetiporus sulphureus 93-53</name>
    <dbReference type="NCBI Taxonomy" id="1314785"/>
    <lineage>
        <taxon>Eukaryota</taxon>
        <taxon>Fungi</taxon>
        <taxon>Dikarya</taxon>
        <taxon>Basidiomycota</taxon>
        <taxon>Agaricomycotina</taxon>
        <taxon>Agaricomycetes</taxon>
        <taxon>Polyporales</taxon>
        <taxon>Laetiporus</taxon>
    </lineage>
</organism>
<keyword evidence="2" id="KW-1185">Reference proteome</keyword>
<dbReference type="AlphaFoldDB" id="A0A165ERG2"/>
<name>A0A165ERG2_9APHY</name>
<dbReference type="RefSeq" id="XP_040765352.1">
    <property type="nucleotide sequence ID" value="XM_040906963.1"/>
</dbReference>
<reference evidence="1 2" key="1">
    <citation type="journal article" date="2016" name="Mol. Biol. Evol.">
        <title>Comparative Genomics of Early-Diverging Mushroom-Forming Fungi Provides Insights into the Origins of Lignocellulose Decay Capabilities.</title>
        <authorList>
            <person name="Nagy L.G."/>
            <person name="Riley R."/>
            <person name="Tritt A."/>
            <person name="Adam C."/>
            <person name="Daum C."/>
            <person name="Floudas D."/>
            <person name="Sun H."/>
            <person name="Yadav J.S."/>
            <person name="Pangilinan J."/>
            <person name="Larsson K.H."/>
            <person name="Matsuura K."/>
            <person name="Barry K."/>
            <person name="Labutti K."/>
            <person name="Kuo R."/>
            <person name="Ohm R.A."/>
            <person name="Bhattacharya S.S."/>
            <person name="Shirouzu T."/>
            <person name="Yoshinaga Y."/>
            <person name="Martin F.M."/>
            <person name="Grigoriev I.V."/>
            <person name="Hibbett D.S."/>
        </authorList>
    </citation>
    <scope>NUCLEOTIDE SEQUENCE [LARGE SCALE GENOMIC DNA]</scope>
    <source>
        <strain evidence="1 2">93-53</strain>
    </source>
</reference>
<dbReference type="Proteomes" id="UP000076871">
    <property type="component" value="Unassembled WGS sequence"/>
</dbReference>
<sequence length="174" mass="19180">MSKFGAHDEILVDFLSDSVSQDTAQPPMKIVDRARWMDCSPIGSLSEPPNLPSKLQCHPRIRLTGRSEDQADGASVEFKRAFPMEETLHQDSVDPFQGGGVARLVQLSSQTHRAPMSATEKSNPAVVNVERMCPMNASDRQAHYQGEYGRTAYHNGSIRSKSARCAERSVMGSM</sequence>
<evidence type="ECO:0000313" key="1">
    <source>
        <dbReference type="EMBL" id="KZT07612.1"/>
    </source>
</evidence>
<gene>
    <name evidence="1" type="ORF">LAESUDRAFT_713341</name>
</gene>
<dbReference type="EMBL" id="KV427618">
    <property type="protein sequence ID" value="KZT07612.1"/>
    <property type="molecule type" value="Genomic_DNA"/>
</dbReference>
<dbReference type="InParanoid" id="A0A165ERG2"/>
<accession>A0A165ERG2</accession>
<dbReference type="GeneID" id="63823992"/>